<proteinExistence type="predicted"/>
<gene>
    <name evidence="1" type="ORF">ACFFGH_09155</name>
</gene>
<dbReference type="Proteomes" id="UP001589896">
    <property type="component" value="Unassembled WGS sequence"/>
</dbReference>
<dbReference type="RefSeq" id="WP_386667238.1">
    <property type="nucleotide sequence ID" value="NZ_JBHLTG010000001.1"/>
</dbReference>
<accession>A0ABV6RQ05</accession>
<name>A0ABV6RQ05_9GAMM</name>
<sequence length="196" mass="22314">MDLLKPIVLSLSIQPLKLAHRVEVELRFAAEVERAELEEQTNSLLIGELPTEYLECLPRFGWRNLRPRRSMLVQKRRQLLTLTRLHCGHSPLAPELSRTAKRFRLGRIVRCAARTEPIANRDVHLREKVGSCDGDTVFLKPAHAGLKSCPYLSRKIKLEVCSCYSPSSLRNLYVCRDMSPSLCKANAVDALRSVLR</sequence>
<comment type="caution">
    <text evidence="1">The sequence shown here is derived from an EMBL/GenBank/DDBJ whole genome shotgun (WGS) entry which is preliminary data.</text>
</comment>
<evidence type="ECO:0000313" key="2">
    <source>
        <dbReference type="Proteomes" id="UP001589896"/>
    </source>
</evidence>
<reference evidence="1 2" key="1">
    <citation type="submission" date="2024-09" db="EMBL/GenBank/DDBJ databases">
        <authorList>
            <person name="Sun Q."/>
            <person name="Mori K."/>
        </authorList>
    </citation>
    <scope>NUCLEOTIDE SEQUENCE [LARGE SCALE GENOMIC DNA]</scope>
    <source>
        <strain evidence="1 2">KCTC 23076</strain>
    </source>
</reference>
<evidence type="ECO:0000313" key="1">
    <source>
        <dbReference type="EMBL" id="MFC0678008.1"/>
    </source>
</evidence>
<protein>
    <submittedName>
        <fullName evidence="1">Uncharacterized protein</fullName>
    </submittedName>
</protein>
<organism evidence="1 2">
    <name type="scientific">Lysobacter korlensis</name>
    <dbReference type="NCBI Taxonomy" id="553636"/>
    <lineage>
        <taxon>Bacteria</taxon>
        <taxon>Pseudomonadati</taxon>
        <taxon>Pseudomonadota</taxon>
        <taxon>Gammaproteobacteria</taxon>
        <taxon>Lysobacterales</taxon>
        <taxon>Lysobacteraceae</taxon>
        <taxon>Lysobacter</taxon>
    </lineage>
</organism>
<keyword evidence="2" id="KW-1185">Reference proteome</keyword>
<dbReference type="EMBL" id="JBHLTG010000001">
    <property type="protein sequence ID" value="MFC0678008.1"/>
    <property type="molecule type" value="Genomic_DNA"/>
</dbReference>